<keyword evidence="9" id="KW-1185">Reference proteome</keyword>
<feature type="transmembrane region" description="Helical" evidence="7">
    <location>
        <begin position="280"/>
        <end position="297"/>
    </location>
</feature>
<feature type="transmembrane region" description="Helical" evidence="7">
    <location>
        <begin position="44"/>
        <end position="64"/>
    </location>
</feature>
<keyword evidence="6 7" id="KW-0472">Membrane</keyword>
<dbReference type="RefSeq" id="WP_226391934.1">
    <property type="nucleotide sequence ID" value="NZ_JADCKB010000003.1"/>
</dbReference>
<feature type="transmembrane region" description="Helical" evidence="7">
    <location>
        <begin position="338"/>
        <end position="364"/>
    </location>
</feature>
<dbReference type="SUPFAM" id="SSF103473">
    <property type="entry name" value="MFS general substrate transporter"/>
    <property type="match status" value="1"/>
</dbReference>
<keyword evidence="3" id="KW-0813">Transport</keyword>
<evidence type="ECO:0000256" key="4">
    <source>
        <dbReference type="ARBA" id="ARBA00022692"/>
    </source>
</evidence>
<evidence type="ECO:0000256" key="3">
    <source>
        <dbReference type="ARBA" id="ARBA00022448"/>
    </source>
</evidence>
<evidence type="ECO:0000256" key="5">
    <source>
        <dbReference type="ARBA" id="ARBA00022989"/>
    </source>
</evidence>
<dbReference type="PANTHER" id="PTHR23514:SF3">
    <property type="entry name" value="BYPASS OF STOP CODON PROTEIN 6"/>
    <property type="match status" value="1"/>
</dbReference>
<feature type="transmembrane region" description="Helical" evidence="7">
    <location>
        <begin position="303"/>
        <end position="326"/>
    </location>
</feature>
<reference evidence="8" key="1">
    <citation type="submission" date="2020-10" db="EMBL/GenBank/DDBJ databases">
        <title>ChiBAC.</title>
        <authorList>
            <person name="Zenner C."/>
            <person name="Hitch T.C.A."/>
            <person name="Clavel T."/>
        </authorList>
    </citation>
    <scope>NUCLEOTIDE SEQUENCE</scope>
    <source>
        <strain evidence="8">DSM 107454</strain>
    </source>
</reference>
<dbReference type="EMBL" id="JADCKB010000003">
    <property type="protein sequence ID" value="MBE5039375.1"/>
    <property type="molecule type" value="Genomic_DNA"/>
</dbReference>
<evidence type="ECO:0000256" key="2">
    <source>
        <dbReference type="ARBA" id="ARBA00008335"/>
    </source>
</evidence>
<keyword evidence="4 7" id="KW-0812">Transmembrane</keyword>
<comment type="similarity">
    <text evidence="2">Belongs to the major facilitator superfamily.</text>
</comment>
<evidence type="ECO:0000256" key="6">
    <source>
        <dbReference type="ARBA" id="ARBA00023136"/>
    </source>
</evidence>
<proteinExistence type="inferred from homology"/>
<name>A0A9D5LZC4_9FIRM</name>
<dbReference type="GO" id="GO:0022857">
    <property type="term" value="F:transmembrane transporter activity"/>
    <property type="evidence" value="ECO:0007669"/>
    <property type="project" value="InterPro"/>
</dbReference>
<dbReference type="Proteomes" id="UP000806542">
    <property type="component" value="Unassembled WGS sequence"/>
</dbReference>
<evidence type="ECO:0000313" key="8">
    <source>
        <dbReference type="EMBL" id="MBE5039375.1"/>
    </source>
</evidence>
<feature type="transmembrane region" description="Helical" evidence="7">
    <location>
        <begin position="251"/>
        <end position="268"/>
    </location>
</feature>
<evidence type="ECO:0000313" key="9">
    <source>
        <dbReference type="Proteomes" id="UP000806542"/>
    </source>
</evidence>
<sequence>MKKLKYKHTRQACYLGYITQAAVNNLPPLLFVTFQREFHISMEAIAALISMNFGIQLVTDLIAAKLIDKIGYRVSALASHILAFIGMISMGMLPYCLSRPYMGLCIAMGMNAVGGGLAEVIISPIVESLPGDRKASSMSLLHSFYCWGHVGVILLSTLYFVVIGTSSWRYLPMLWALIPLFNIFFFALVPLCTLQEDGNSPAPARSLFRQHLFWVILCLMLCSGAAEQAMAQWASLFAESGLHVSKTLGDLLGPCAFAVCMGISRTFYGIYGHKIDLHHALKISGFCCVCCYLLTIFSPWPMLALAGCALCGLTVGLMWPGVTSLAAKQFPQAGTAMFAFLALAGDMGCASGPGFAGVVSGYAVKNGSQWLAALQMTQDGGLRAGLLAVIVFPLLLLIGLWILNRRKQKNEEMVL</sequence>
<dbReference type="GO" id="GO:0005886">
    <property type="term" value="C:plasma membrane"/>
    <property type="evidence" value="ECO:0007669"/>
    <property type="project" value="UniProtKB-SubCell"/>
</dbReference>
<dbReference type="AlphaFoldDB" id="A0A9D5LZC4"/>
<accession>A0A9D5LZC4</accession>
<feature type="transmembrane region" description="Helical" evidence="7">
    <location>
        <begin position="144"/>
        <end position="164"/>
    </location>
</feature>
<comment type="subcellular location">
    <subcellularLocation>
        <location evidence="1">Cell membrane</location>
        <topology evidence="1">Multi-pass membrane protein</topology>
    </subcellularLocation>
</comment>
<protein>
    <submittedName>
        <fullName evidence="8">MFS transporter</fullName>
    </submittedName>
</protein>
<dbReference type="PANTHER" id="PTHR23514">
    <property type="entry name" value="BYPASS OF STOP CODON PROTEIN 6"/>
    <property type="match status" value="1"/>
</dbReference>
<gene>
    <name evidence="8" type="ORF">INF28_02685</name>
</gene>
<dbReference type="Pfam" id="PF07690">
    <property type="entry name" value="MFS_1"/>
    <property type="match status" value="1"/>
</dbReference>
<feature type="transmembrane region" description="Helical" evidence="7">
    <location>
        <begin position="212"/>
        <end position="231"/>
    </location>
</feature>
<feature type="transmembrane region" description="Helical" evidence="7">
    <location>
        <begin position="101"/>
        <end position="123"/>
    </location>
</feature>
<feature type="transmembrane region" description="Helical" evidence="7">
    <location>
        <begin position="12"/>
        <end position="32"/>
    </location>
</feature>
<dbReference type="Gene3D" id="1.20.1250.20">
    <property type="entry name" value="MFS general substrate transporter like domains"/>
    <property type="match status" value="2"/>
</dbReference>
<feature type="transmembrane region" description="Helical" evidence="7">
    <location>
        <begin position="76"/>
        <end position="95"/>
    </location>
</feature>
<keyword evidence="5 7" id="KW-1133">Transmembrane helix</keyword>
<evidence type="ECO:0000256" key="7">
    <source>
        <dbReference type="SAM" id="Phobius"/>
    </source>
</evidence>
<dbReference type="InterPro" id="IPR051788">
    <property type="entry name" value="MFS_Transporter"/>
</dbReference>
<dbReference type="InterPro" id="IPR036259">
    <property type="entry name" value="MFS_trans_sf"/>
</dbReference>
<organism evidence="8 9">
    <name type="scientific">Ructibacterium gallinarum</name>
    <dbReference type="NCBI Taxonomy" id="2779355"/>
    <lineage>
        <taxon>Bacteria</taxon>
        <taxon>Bacillati</taxon>
        <taxon>Bacillota</taxon>
        <taxon>Clostridia</taxon>
        <taxon>Eubacteriales</taxon>
        <taxon>Oscillospiraceae</taxon>
        <taxon>Ructibacterium</taxon>
    </lineage>
</organism>
<feature type="transmembrane region" description="Helical" evidence="7">
    <location>
        <begin position="384"/>
        <end position="403"/>
    </location>
</feature>
<feature type="transmembrane region" description="Helical" evidence="7">
    <location>
        <begin position="170"/>
        <end position="191"/>
    </location>
</feature>
<evidence type="ECO:0000256" key="1">
    <source>
        <dbReference type="ARBA" id="ARBA00004651"/>
    </source>
</evidence>
<dbReference type="InterPro" id="IPR011701">
    <property type="entry name" value="MFS"/>
</dbReference>
<comment type="caution">
    <text evidence="8">The sequence shown here is derived from an EMBL/GenBank/DDBJ whole genome shotgun (WGS) entry which is preliminary data.</text>
</comment>